<feature type="chain" id="PRO_5015614836" evidence="1">
    <location>
        <begin position="19"/>
        <end position="282"/>
    </location>
</feature>
<evidence type="ECO:0000313" key="3">
    <source>
        <dbReference type="Proteomes" id="UP000237340"/>
    </source>
</evidence>
<comment type="caution">
    <text evidence="2">The sequence shown here is derived from an EMBL/GenBank/DDBJ whole genome shotgun (WGS) entry which is preliminary data.</text>
</comment>
<dbReference type="AlphaFoldDB" id="A0A2S3ZBQ1"/>
<sequence>MIALLPAIILTVGCTAQAPELVGSSTVKAAFIDFVGSVEGVKSVRTRNWLSGFLEPGTMVVFDVTLGDESDSAEVDSTARLITEWVRTRVDPKADVTVYVTLFTAGNAVSLTADDASNWARIQIVDRAVASSAVDHAWLRAPWLEDPRNSDNGTNLQLVSSLPAEGFTSTAFAASMEAYQAFLPPESSFVTVIDSDLASYSSGFETKYRSLTSFVSEPPSDATLQCVDQVAVDPGVMGYDFAPASEFWSSTVDLQAADSELSKARLSCLNDIQKVEFTLDGK</sequence>
<dbReference type="Proteomes" id="UP000237340">
    <property type="component" value="Unassembled WGS sequence"/>
</dbReference>
<feature type="signal peptide" evidence="1">
    <location>
        <begin position="1"/>
        <end position="18"/>
    </location>
</feature>
<evidence type="ECO:0000313" key="2">
    <source>
        <dbReference type="EMBL" id="POH63025.1"/>
    </source>
</evidence>
<name>A0A2S3ZBQ1_9MICO</name>
<evidence type="ECO:0000256" key="1">
    <source>
        <dbReference type="SAM" id="SignalP"/>
    </source>
</evidence>
<accession>A0A2S3ZBQ1</accession>
<protein>
    <submittedName>
        <fullName evidence="2">Uncharacterized protein</fullName>
    </submittedName>
</protein>
<keyword evidence="1" id="KW-0732">Signal</keyword>
<organism evidence="2 3">
    <name type="scientific">Cryobacterium zongtaii</name>
    <dbReference type="NCBI Taxonomy" id="1259217"/>
    <lineage>
        <taxon>Bacteria</taxon>
        <taxon>Bacillati</taxon>
        <taxon>Actinomycetota</taxon>
        <taxon>Actinomycetes</taxon>
        <taxon>Micrococcales</taxon>
        <taxon>Microbacteriaceae</taxon>
        <taxon>Cryobacterium</taxon>
    </lineage>
</organism>
<proteinExistence type="predicted"/>
<dbReference type="EMBL" id="PPXD01000024">
    <property type="protein sequence ID" value="POH63025.1"/>
    <property type="molecule type" value="Genomic_DNA"/>
</dbReference>
<gene>
    <name evidence="2" type="ORF">C3B61_15245</name>
</gene>
<keyword evidence="3" id="KW-1185">Reference proteome</keyword>
<reference evidence="2 3" key="1">
    <citation type="submission" date="2018-01" db="EMBL/GenBank/DDBJ databases">
        <title>Cryobacterium sp. nov., from glaciers in China.</title>
        <authorList>
            <person name="Liu Q."/>
            <person name="Xin Y.-H."/>
        </authorList>
    </citation>
    <scope>NUCLEOTIDE SEQUENCE [LARGE SCALE GENOMIC DNA]</scope>
    <source>
        <strain evidence="2 3">TMN-42</strain>
    </source>
</reference>